<name>A0A2W7T862_9BACT</name>
<evidence type="ECO:0000259" key="1">
    <source>
        <dbReference type="Pfam" id="PF00534"/>
    </source>
</evidence>
<dbReference type="EMBL" id="QKZV01000017">
    <property type="protein sequence ID" value="PZX59422.1"/>
    <property type="molecule type" value="Genomic_DNA"/>
</dbReference>
<dbReference type="InterPro" id="IPR028098">
    <property type="entry name" value="Glyco_trans_4-like_N"/>
</dbReference>
<dbReference type="InterPro" id="IPR050194">
    <property type="entry name" value="Glycosyltransferase_grp1"/>
</dbReference>
<dbReference type="InterPro" id="IPR001296">
    <property type="entry name" value="Glyco_trans_1"/>
</dbReference>
<organism evidence="3 4">
    <name type="scientific">Hydrotalea sandarakina</name>
    <dbReference type="NCBI Taxonomy" id="1004304"/>
    <lineage>
        <taxon>Bacteria</taxon>
        <taxon>Pseudomonadati</taxon>
        <taxon>Bacteroidota</taxon>
        <taxon>Chitinophagia</taxon>
        <taxon>Chitinophagales</taxon>
        <taxon>Chitinophagaceae</taxon>
        <taxon>Hydrotalea</taxon>
    </lineage>
</organism>
<dbReference type="SUPFAM" id="SSF53756">
    <property type="entry name" value="UDP-Glycosyltransferase/glycogen phosphorylase"/>
    <property type="match status" value="1"/>
</dbReference>
<protein>
    <submittedName>
        <fullName evidence="3">N-acetyl-alpha-D-glucosaminyl L-malate synthase BshA</fullName>
    </submittedName>
</protein>
<evidence type="ECO:0000313" key="3">
    <source>
        <dbReference type="EMBL" id="PZX59422.1"/>
    </source>
</evidence>
<dbReference type="OrthoDB" id="9810929at2"/>
<keyword evidence="4" id="KW-1185">Reference proteome</keyword>
<comment type="caution">
    <text evidence="3">The sequence shown here is derived from an EMBL/GenBank/DDBJ whole genome shotgun (WGS) entry which is preliminary data.</text>
</comment>
<dbReference type="NCBIfam" id="TIGR03999">
    <property type="entry name" value="thiol_BshA"/>
    <property type="match status" value="1"/>
</dbReference>
<dbReference type="InterPro" id="IPR023881">
    <property type="entry name" value="Thiol_BshA"/>
</dbReference>
<gene>
    <name evidence="3" type="ORF">LX80_02834</name>
</gene>
<evidence type="ECO:0000259" key="2">
    <source>
        <dbReference type="Pfam" id="PF13439"/>
    </source>
</evidence>
<dbReference type="Pfam" id="PF13439">
    <property type="entry name" value="Glyco_transf_4"/>
    <property type="match status" value="1"/>
</dbReference>
<evidence type="ECO:0000313" key="4">
    <source>
        <dbReference type="Proteomes" id="UP000249720"/>
    </source>
</evidence>
<dbReference type="Gene3D" id="3.40.50.2000">
    <property type="entry name" value="Glycogen Phosphorylase B"/>
    <property type="match status" value="2"/>
</dbReference>
<dbReference type="AlphaFoldDB" id="A0A2W7T862"/>
<sequence length="388" mass="43476">MRIGIVCYPTFGGSGVLATELGKALADEGHQVHFITYQQPVRLNVFNTNIFYHEVRVPTYPLFDYPPYEVALASTMVDVIMNHDLDLLHVHYAIPHASAAYMAKQIVKSKNGRNIPVITTLHGTDITLVGRDKTYEPVVTFSINESDAITAVSQNLKEETYKNFAITKNIEVITNFVDVQRFDKKPFDAFKKVIAPAGEKILVHASNFRKVKRVQDVIKVFAEVRKYIPAKLLMVGDGPERPAMEDLVRVLGLLDDVRFVGKQEQIEEILAVSDVFLLPSEYESFGLAALEAMAAKNVVISTNAGGLPEINIQGKTGFMANVGDVAAMSEFAITILKDEHKLKQMKLAAYEQAKHFDIANIIPQYEKLYSRFCRMKIKEPEPKQAVQE</sequence>
<reference evidence="3 4" key="1">
    <citation type="submission" date="2018-06" db="EMBL/GenBank/DDBJ databases">
        <title>Genomic Encyclopedia of Archaeal and Bacterial Type Strains, Phase II (KMG-II): from individual species to whole genera.</title>
        <authorList>
            <person name="Goeker M."/>
        </authorList>
    </citation>
    <scope>NUCLEOTIDE SEQUENCE [LARGE SCALE GENOMIC DNA]</scope>
    <source>
        <strain evidence="3 4">DSM 23241</strain>
    </source>
</reference>
<dbReference type="PANTHER" id="PTHR45947">
    <property type="entry name" value="SULFOQUINOVOSYL TRANSFERASE SQD2"/>
    <property type="match status" value="1"/>
</dbReference>
<proteinExistence type="predicted"/>
<dbReference type="Proteomes" id="UP000249720">
    <property type="component" value="Unassembled WGS sequence"/>
</dbReference>
<feature type="domain" description="Glycosyl transferase family 1" evidence="1">
    <location>
        <begin position="190"/>
        <end position="351"/>
    </location>
</feature>
<dbReference type="GO" id="GO:0071793">
    <property type="term" value="P:bacillithiol biosynthetic process"/>
    <property type="evidence" value="ECO:0007669"/>
    <property type="project" value="InterPro"/>
</dbReference>
<dbReference type="PANTHER" id="PTHR45947:SF3">
    <property type="entry name" value="SULFOQUINOVOSYL TRANSFERASE SQD2"/>
    <property type="match status" value="1"/>
</dbReference>
<dbReference type="Pfam" id="PF00534">
    <property type="entry name" value="Glycos_transf_1"/>
    <property type="match status" value="1"/>
</dbReference>
<feature type="domain" description="Glycosyltransferase subfamily 4-like N-terminal" evidence="2">
    <location>
        <begin position="11"/>
        <end position="181"/>
    </location>
</feature>
<dbReference type="RefSeq" id="WP_111297305.1">
    <property type="nucleotide sequence ID" value="NZ_QKZV01000017.1"/>
</dbReference>
<accession>A0A2W7T862</accession>
<dbReference type="GO" id="GO:0016757">
    <property type="term" value="F:glycosyltransferase activity"/>
    <property type="evidence" value="ECO:0007669"/>
    <property type="project" value="InterPro"/>
</dbReference>